<feature type="domain" description="C2H2-type" evidence="10">
    <location>
        <begin position="143"/>
        <end position="180"/>
    </location>
</feature>
<evidence type="ECO:0000256" key="2">
    <source>
        <dbReference type="ARBA" id="ARBA00022723"/>
    </source>
</evidence>
<feature type="domain" description="C2H2-type" evidence="10">
    <location>
        <begin position="335"/>
        <end position="365"/>
    </location>
</feature>
<gene>
    <name evidence="11" type="ORF">R9X50_00095500</name>
</gene>
<evidence type="ECO:0000259" key="10">
    <source>
        <dbReference type="PROSITE" id="PS50157"/>
    </source>
</evidence>
<dbReference type="GO" id="GO:0005634">
    <property type="term" value="C:nucleus"/>
    <property type="evidence" value="ECO:0007669"/>
    <property type="project" value="UniProtKB-SubCell"/>
</dbReference>
<evidence type="ECO:0000313" key="12">
    <source>
        <dbReference type="Proteomes" id="UP001303373"/>
    </source>
</evidence>
<comment type="subcellular location">
    <subcellularLocation>
        <location evidence="1">Nucleus</location>
    </subcellularLocation>
</comment>
<dbReference type="SMART" id="SM00355">
    <property type="entry name" value="ZnF_C2H2"/>
    <property type="match status" value="9"/>
</dbReference>
<keyword evidence="4" id="KW-0862">Zinc</keyword>
<evidence type="ECO:0000313" key="11">
    <source>
        <dbReference type="EMBL" id="WPG98169.1"/>
    </source>
</evidence>
<feature type="domain" description="C2H2-type" evidence="10">
    <location>
        <begin position="82"/>
        <end position="111"/>
    </location>
</feature>
<evidence type="ECO:0000256" key="3">
    <source>
        <dbReference type="ARBA" id="ARBA00022771"/>
    </source>
</evidence>
<keyword evidence="5" id="KW-0805">Transcription regulation</keyword>
<evidence type="ECO:0000256" key="7">
    <source>
        <dbReference type="ARBA" id="ARBA00023242"/>
    </source>
</evidence>
<keyword evidence="2" id="KW-0479">Metal-binding</keyword>
<dbReference type="InterPro" id="IPR013087">
    <property type="entry name" value="Znf_C2H2_type"/>
</dbReference>
<evidence type="ECO:0000256" key="6">
    <source>
        <dbReference type="ARBA" id="ARBA00023163"/>
    </source>
</evidence>
<dbReference type="PROSITE" id="PS00028">
    <property type="entry name" value="ZINC_FINGER_C2H2_1"/>
    <property type="match status" value="6"/>
</dbReference>
<evidence type="ECO:0000256" key="1">
    <source>
        <dbReference type="ARBA" id="ARBA00004123"/>
    </source>
</evidence>
<name>A0AAQ3R7N7_9PEZI</name>
<accession>A0AAQ3R7N7</accession>
<dbReference type="PANTHER" id="PTHR46179">
    <property type="entry name" value="ZINC FINGER PROTEIN"/>
    <property type="match status" value="1"/>
</dbReference>
<evidence type="ECO:0000256" key="5">
    <source>
        <dbReference type="ARBA" id="ARBA00023015"/>
    </source>
</evidence>
<proteinExistence type="predicted"/>
<dbReference type="GO" id="GO:0008270">
    <property type="term" value="F:zinc ion binding"/>
    <property type="evidence" value="ECO:0007669"/>
    <property type="project" value="UniProtKB-KW"/>
</dbReference>
<keyword evidence="7" id="KW-0539">Nucleus</keyword>
<dbReference type="PROSITE" id="PS50157">
    <property type="entry name" value="ZINC_FINGER_C2H2_2"/>
    <property type="match status" value="5"/>
</dbReference>
<feature type="domain" description="C2H2-type" evidence="10">
    <location>
        <begin position="112"/>
        <end position="142"/>
    </location>
</feature>
<organism evidence="11 12">
    <name type="scientific">Acrodontium crateriforme</name>
    <dbReference type="NCBI Taxonomy" id="150365"/>
    <lineage>
        <taxon>Eukaryota</taxon>
        <taxon>Fungi</taxon>
        <taxon>Dikarya</taxon>
        <taxon>Ascomycota</taxon>
        <taxon>Pezizomycotina</taxon>
        <taxon>Dothideomycetes</taxon>
        <taxon>Dothideomycetidae</taxon>
        <taxon>Mycosphaerellales</taxon>
        <taxon>Teratosphaeriaceae</taxon>
        <taxon>Acrodontium</taxon>
    </lineage>
</organism>
<evidence type="ECO:0000256" key="8">
    <source>
        <dbReference type="PROSITE-ProRule" id="PRU00042"/>
    </source>
</evidence>
<dbReference type="SUPFAM" id="SSF57667">
    <property type="entry name" value="beta-beta-alpha zinc fingers"/>
    <property type="match status" value="3"/>
</dbReference>
<evidence type="ECO:0000256" key="4">
    <source>
        <dbReference type="ARBA" id="ARBA00022833"/>
    </source>
</evidence>
<evidence type="ECO:0000256" key="9">
    <source>
        <dbReference type="SAM" id="MobiDB-lite"/>
    </source>
</evidence>
<protein>
    <submittedName>
        <fullName evidence="11">Transcription factor IIIA-like protein</fullName>
    </submittedName>
</protein>
<keyword evidence="12" id="KW-1185">Reference proteome</keyword>
<dbReference type="Gene3D" id="3.30.160.60">
    <property type="entry name" value="Classic Zinc Finger"/>
    <property type="match status" value="4"/>
</dbReference>
<dbReference type="EMBL" id="CP138580">
    <property type="protein sequence ID" value="WPG98169.1"/>
    <property type="molecule type" value="Genomic_DNA"/>
</dbReference>
<keyword evidence="3 8" id="KW-0863">Zinc-finger</keyword>
<dbReference type="AlphaFoldDB" id="A0AAQ3R7N7"/>
<keyword evidence="6" id="KW-0804">Transcription</keyword>
<dbReference type="InterPro" id="IPR051061">
    <property type="entry name" value="Zinc_finger_trans_reg"/>
</dbReference>
<sequence length="587" mass="65964">MITAMDNMELSPRKRTAPDELDPGTPSRKRARFESGILTLDNEMLDRVEGSRSPAPSQPYTEHSLAETAMTPASTSRRPKRYICDFEGCDKAFDRPIRLETHKRSHTNERPFACMEKGCDKTFLRNEHLTRHMKDKHGDERNYICTYIVTSESGDLPCGKTFNTGTRLRRHIAAHEDKEQTKCQEPGCGKVFRKQETLQRHIKKDHLNEKAFACTHTIMTDSGEFEDCEESFTTVGQLRGHVSRCHSSPRFYCELCPAIEPQEPVVDDWMAGSEEFAQSEGLFRPVFSTHADWQMHIKTVHPPSCPDCGKVCESSKALKAHQDIEHSSLPERQQFRCTWPGCERGFTKAGNLKVHVQNVHAKVRNFICGAFDLSNNPKTVGWNGQGCGTAFGTKSSLEEHVRTQHLGIASKIRPSRLKKKIKNEGDSTPSTLMDIDEISTPTETYEDTNALAMLTGHGYEKSKPIACLVPGCQLRFSKDHDLAPHLELTHGWQIEDVNDAIAERNALINDHFWIGGADELSHASENGLDNQLFDSLNINDVGHGMAAFLEHGGTIAEDRLHQWQNVQIQECPGNFDNTFIDPALNGA</sequence>
<reference evidence="11 12" key="1">
    <citation type="submission" date="2023-11" db="EMBL/GenBank/DDBJ databases">
        <title>An acidophilic fungus is an integral part of prey digestion in a carnivorous sundew plant.</title>
        <authorList>
            <person name="Tsai I.J."/>
        </authorList>
    </citation>
    <scope>NUCLEOTIDE SEQUENCE [LARGE SCALE GENOMIC DNA]</scope>
    <source>
        <strain evidence="11">169a</strain>
    </source>
</reference>
<dbReference type="Pfam" id="PF00096">
    <property type="entry name" value="zf-C2H2"/>
    <property type="match status" value="2"/>
</dbReference>
<dbReference type="InterPro" id="IPR036236">
    <property type="entry name" value="Znf_C2H2_sf"/>
</dbReference>
<feature type="region of interest" description="Disordered" evidence="9">
    <location>
        <begin position="1"/>
        <end position="74"/>
    </location>
</feature>
<feature type="domain" description="C2H2-type" evidence="10">
    <location>
        <begin position="181"/>
        <end position="211"/>
    </location>
</feature>
<dbReference type="Proteomes" id="UP001303373">
    <property type="component" value="Chromosome 1"/>
</dbReference>
<dbReference type="PANTHER" id="PTHR46179:SF13">
    <property type="entry name" value="C2H2-TYPE DOMAIN-CONTAINING PROTEIN"/>
    <property type="match status" value="1"/>
</dbReference>
<dbReference type="GO" id="GO:0006357">
    <property type="term" value="P:regulation of transcription by RNA polymerase II"/>
    <property type="evidence" value="ECO:0007669"/>
    <property type="project" value="TreeGrafter"/>
</dbReference>